<dbReference type="EMBL" id="JACIHU010000006">
    <property type="protein sequence ID" value="MBB4480662.1"/>
    <property type="molecule type" value="Genomic_DNA"/>
</dbReference>
<dbReference type="Proteomes" id="UP000523431">
    <property type="component" value="Unassembled WGS sequence"/>
</dbReference>
<proteinExistence type="predicted"/>
<dbReference type="EMBL" id="JACIID010000006">
    <property type="protein sequence ID" value="MBB4536441.1"/>
    <property type="molecule type" value="Genomic_DNA"/>
</dbReference>
<reference evidence="3 4" key="1">
    <citation type="submission" date="2020-08" db="EMBL/GenBank/DDBJ databases">
        <title>Genomic Encyclopedia of Type Strains, Phase IV (KMG-V): Genome sequencing to study the core and pangenomes of soil and plant-associated prokaryotes.</title>
        <authorList>
            <person name="Whitman W."/>
        </authorList>
    </citation>
    <scope>NUCLEOTIDE SEQUENCE [LARGE SCALE GENOMIC DNA]</scope>
    <source>
        <strain evidence="1 4">SEMIA 471</strain>
        <strain evidence="2 3">SEMIA 489</strain>
    </source>
</reference>
<sequence>MFDVTKSLPVWHAMSDLFLDTEHGGLRKHLSGTLSIIDVIRAQYPNYIRG</sequence>
<organism evidence="1 4">
    <name type="scientific">Rhizobium etli</name>
    <dbReference type="NCBI Taxonomy" id="29449"/>
    <lineage>
        <taxon>Bacteria</taxon>
        <taxon>Pseudomonadati</taxon>
        <taxon>Pseudomonadota</taxon>
        <taxon>Alphaproteobacteria</taxon>
        <taxon>Hyphomicrobiales</taxon>
        <taxon>Rhizobiaceae</taxon>
        <taxon>Rhizobium/Agrobacterium group</taxon>
        <taxon>Rhizobium</taxon>
    </lineage>
</organism>
<dbReference type="AlphaFoldDB" id="A0A7W6VAH9"/>
<dbReference type="Proteomes" id="UP000557344">
    <property type="component" value="Unassembled WGS sequence"/>
</dbReference>
<evidence type="ECO:0000313" key="3">
    <source>
        <dbReference type="Proteomes" id="UP000523431"/>
    </source>
</evidence>
<evidence type="ECO:0000313" key="2">
    <source>
        <dbReference type="EMBL" id="MBB4536441.1"/>
    </source>
</evidence>
<protein>
    <submittedName>
        <fullName evidence="1">Uncharacterized protein</fullName>
    </submittedName>
</protein>
<evidence type="ECO:0000313" key="1">
    <source>
        <dbReference type="EMBL" id="MBB4480662.1"/>
    </source>
</evidence>
<comment type="caution">
    <text evidence="1">The sequence shown here is derived from an EMBL/GenBank/DDBJ whole genome shotgun (WGS) entry which is preliminary data.</text>
</comment>
<gene>
    <name evidence="1" type="ORF">GGE46_003250</name>
    <name evidence="2" type="ORF">GGE57_003197</name>
</gene>
<name>A0A7W6VAH9_RHIET</name>
<accession>A0A7W6VAH9</accession>
<evidence type="ECO:0000313" key="4">
    <source>
        <dbReference type="Proteomes" id="UP000557344"/>
    </source>
</evidence>